<proteinExistence type="predicted"/>
<sequence length="88" mass="9939">MLVHRRSNMDGSKVPRRAPVCSNLSQELQQPLVELWQNWRGPTCLDAANELSADWHCGWSHSHLGFLQGRSPSAFQGVKRSLDEVTVQ</sequence>
<reference evidence="1 2" key="1">
    <citation type="submission" date="2016-02" db="EMBL/GenBank/DDBJ databases">
        <title>Band-tailed pigeon sequencing and assembly.</title>
        <authorList>
            <person name="Soares A.E."/>
            <person name="Novak B.J."/>
            <person name="Rice E.S."/>
            <person name="O'Connell B."/>
            <person name="Chang D."/>
            <person name="Weber S."/>
            <person name="Shapiro B."/>
        </authorList>
    </citation>
    <scope>NUCLEOTIDE SEQUENCE [LARGE SCALE GENOMIC DNA]</scope>
    <source>
        <strain evidence="1">BTP2013</strain>
        <tissue evidence="1">Blood</tissue>
    </source>
</reference>
<evidence type="ECO:0000313" key="2">
    <source>
        <dbReference type="Proteomes" id="UP000190648"/>
    </source>
</evidence>
<dbReference type="EMBL" id="LSYS01004144">
    <property type="protein sequence ID" value="OPJ80810.1"/>
    <property type="molecule type" value="Genomic_DNA"/>
</dbReference>
<protein>
    <submittedName>
        <fullName evidence="1">Uncharacterized protein</fullName>
    </submittedName>
</protein>
<comment type="caution">
    <text evidence="1">The sequence shown here is derived from an EMBL/GenBank/DDBJ whole genome shotgun (WGS) entry which is preliminary data.</text>
</comment>
<evidence type="ECO:0000313" key="1">
    <source>
        <dbReference type="EMBL" id="OPJ80810.1"/>
    </source>
</evidence>
<dbReference type="AlphaFoldDB" id="A0A1V4K8L6"/>
<gene>
    <name evidence="1" type="ORF">AV530_004230</name>
</gene>
<name>A0A1V4K8L6_PATFA</name>
<accession>A0A1V4K8L6</accession>
<dbReference type="Proteomes" id="UP000190648">
    <property type="component" value="Unassembled WGS sequence"/>
</dbReference>
<organism evidence="1 2">
    <name type="scientific">Patagioenas fasciata monilis</name>
    <dbReference type="NCBI Taxonomy" id="372326"/>
    <lineage>
        <taxon>Eukaryota</taxon>
        <taxon>Metazoa</taxon>
        <taxon>Chordata</taxon>
        <taxon>Craniata</taxon>
        <taxon>Vertebrata</taxon>
        <taxon>Euteleostomi</taxon>
        <taxon>Archelosauria</taxon>
        <taxon>Archosauria</taxon>
        <taxon>Dinosauria</taxon>
        <taxon>Saurischia</taxon>
        <taxon>Theropoda</taxon>
        <taxon>Coelurosauria</taxon>
        <taxon>Aves</taxon>
        <taxon>Neognathae</taxon>
        <taxon>Neoaves</taxon>
        <taxon>Columbimorphae</taxon>
        <taxon>Columbiformes</taxon>
        <taxon>Columbidae</taxon>
        <taxon>Patagioenas</taxon>
    </lineage>
</organism>
<keyword evidence="2" id="KW-1185">Reference proteome</keyword>